<feature type="coiled-coil region" evidence="1">
    <location>
        <begin position="108"/>
        <end position="135"/>
    </location>
</feature>
<proteinExistence type="predicted"/>
<evidence type="ECO:0000256" key="2">
    <source>
        <dbReference type="SAM" id="MobiDB-lite"/>
    </source>
</evidence>
<name>A0A8K0IN07_COCNU</name>
<sequence length="215" mass="23706">MKELNVAFGQQAFIKGFKLCEDRMVQKFFELDLSFLEEDPSEEAGPSDAVANLPPTEPTPGPSEPTMEVPEPTREPEAIESTPTSSTVASLKSDHQVLTHLKRGHHQEAEALKVQEDLRAEINRLQKKATKAECFMEEKAAEVGCLYGALQKKEVVSIGLKAALALEEERRKGAEGKATELEAQEVKSVLKVVAHVVEAFKASFKMKELNVAFSQ</sequence>
<protein>
    <submittedName>
        <fullName evidence="3">Uncharacterized protein</fullName>
    </submittedName>
</protein>
<organism evidence="3 4">
    <name type="scientific">Cocos nucifera</name>
    <name type="common">Coconut palm</name>
    <dbReference type="NCBI Taxonomy" id="13894"/>
    <lineage>
        <taxon>Eukaryota</taxon>
        <taxon>Viridiplantae</taxon>
        <taxon>Streptophyta</taxon>
        <taxon>Embryophyta</taxon>
        <taxon>Tracheophyta</taxon>
        <taxon>Spermatophyta</taxon>
        <taxon>Magnoliopsida</taxon>
        <taxon>Liliopsida</taxon>
        <taxon>Arecaceae</taxon>
        <taxon>Arecoideae</taxon>
        <taxon>Cocoseae</taxon>
        <taxon>Attaleinae</taxon>
        <taxon>Cocos</taxon>
    </lineage>
</organism>
<reference evidence="3" key="1">
    <citation type="journal article" date="2017" name="Gigascience">
        <title>The genome draft of coconut (Cocos nucifera).</title>
        <authorList>
            <person name="Xiao Y."/>
            <person name="Xu P."/>
            <person name="Fan H."/>
            <person name="Baudouin L."/>
            <person name="Xia W."/>
            <person name="Bocs S."/>
            <person name="Xu J."/>
            <person name="Li Q."/>
            <person name="Guo A."/>
            <person name="Zhou L."/>
            <person name="Li J."/>
            <person name="Wu Y."/>
            <person name="Ma Z."/>
            <person name="Armero A."/>
            <person name="Issali A.E."/>
            <person name="Liu N."/>
            <person name="Peng M."/>
            <person name="Yang Y."/>
        </authorList>
    </citation>
    <scope>NUCLEOTIDE SEQUENCE</scope>
    <source>
        <tissue evidence="3">Spear leaf of Hainan Tall coconut</tissue>
    </source>
</reference>
<evidence type="ECO:0000256" key="1">
    <source>
        <dbReference type="SAM" id="Coils"/>
    </source>
</evidence>
<dbReference type="AlphaFoldDB" id="A0A8K0IN07"/>
<accession>A0A8K0IN07</accession>
<feature type="region of interest" description="Disordered" evidence="2">
    <location>
        <begin position="38"/>
        <end position="91"/>
    </location>
</feature>
<keyword evidence="4" id="KW-1185">Reference proteome</keyword>
<keyword evidence="1" id="KW-0175">Coiled coil</keyword>
<feature type="compositionally biased region" description="Polar residues" evidence="2">
    <location>
        <begin position="81"/>
        <end position="90"/>
    </location>
</feature>
<evidence type="ECO:0000313" key="3">
    <source>
        <dbReference type="EMBL" id="KAG1363192.1"/>
    </source>
</evidence>
<evidence type="ECO:0000313" key="4">
    <source>
        <dbReference type="Proteomes" id="UP000797356"/>
    </source>
</evidence>
<reference evidence="3" key="2">
    <citation type="submission" date="2019-07" db="EMBL/GenBank/DDBJ databases">
        <authorList>
            <person name="Yang Y."/>
            <person name="Bocs S."/>
            <person name="Baudouin L."/>
        </authorList>
    </citation>
    <scope>NUCLEOTIDE SEQUENCE</scope>
    <source>
        <tissue evidence="3">Spear leaf of Hainan Tall coconut</tissue>
    </source>
</reference>
<gene>
    <name evidence="3" type="ORF">COCNU_11G000190</name>
</gene>
<dbReference type="Proteomes" id="UP000797356">
    <property type="component" value="Chromosome 11"/>
</dbReference>
<dbReference type="EMBL" id="CM017882">
    <property type="protein sequence ID" value="KAG1363192.1"/>
    <property type="molecule type" value="Genomic_DNA"/>
</dbReference>
<comment type="caution">
    <text evidence="3">The sequence shown here is derived from an EMBL/GenBank/DDBJ whole genome shotgun (WGS) entry which is preliminary data.</text>
</comment>